<evidence type="ECO:0000256" key="2">
    <source>
        <dbReference type="ARBA" id="ARBA00022741"/>
    </source>
</evidence>
<keyword evidence="7" id="KW-0067">ATP-binding</keyword>
<evidence type="ECO:0000256" key="8">
    <source>
        <dbReference type="ARBA" id="ARBA00023125"/>
    </source>
</evidence>
<evidence type="ECO:0000313" key="11">
    <source>
        <dbReference type="EMBL" id="MEW1975438.1"/>
    </source>
</evidence>
<evidence type="ECO:0000256" key="4">
    <source>
        <dbReference type="ARBA" id="ARBA00022801"/>
    </source>
</evidence>
<keyword evidence="12" id="KW-1185">Reference proteome</keyword>
<evidence type="ECO:0000256" key="7">
    <source>
        <dbReference type="ARBA" id="ARBA00022840"/>
    </source>
</evidence>
<sequence length="1012" mass="110141">MTIIVHDSIGAISTRRALARGIGDRAGIAAVNVTTLSRIADHVISLVDPTLPPVTSAQLTTAWRAELSDIPGFFEPVATHPATVRALARSHHELRLLEPDALTLVAASGSLATDLVRLHQNVTGGVLEGRRDEAQVLRDAAAALSREPKVAADLGGLVLHLPDELGPLETDIVSALNAVADAMHVIVGMTGDPRLDELAMRQFATDSEPALQPGGRVLAGDAPEVTVGPATASRVIHASDADDEVRAIVREVVEALASGIEAHRIATLYPKDVPYARLLHDHFAVAGITTNGPGVESLRNRAVADGFLRLLALDSDNLERVAVFDWLGRAPIRTLDGSVAPRTLWERASRDAGVTRGDWETRLSEHRATLQARLDQDRDDPDVSSASISHRERALETAAALGAFIDELSTVLKEGRSSQTWRELSEWAIGTFRRYFGSADAPNRIPEPEQRAATAIEVTLRGLVELDQTGVRAGVELLIEILDIDLDQRRPRVGRFGDGIFVGPITAAASLDVTNVYVLGLSEDLYPGRHVPDPLLPDQVREAAGLRTSRDRLRREHRAVLAAFGGAPRVTASFPRGDLRRGSDRLPSRWLMPSIQRRAGSPDLAATRWFEASAPEIISIDSHWRGINQAEFPSTEQEWRLRRSVGDGPLEDPIIAAAEVMAAAHISGDFTRFDGNLGGVAGLPDYALGEIPISPTALEKYAGCPHSFFVERLLNVKSLESPEEIASIQQRDIGNIVHETMDRLAREGAGELPGYGVPWSAQQRNSMREIAEEVMSSYERRGLTGHPRLWDREREALRADLEWILDEDDRTRAARGSRVVASELAFGQRGAAPVRVEVDGGALMMRGSADRVDEVDDGTLLVTDFKTGRSDSFRKIAGDPVVGGTKLQLPLYAHAARAAFGNERVESRYWFVGRRNRGDVIPVVLNEELETLYRTTLSTLVRGIREGRFIARPPESDDWSTARVYCAYCNPDGVGYGHVRAAAARKHSDPSLADLFSLIDPDVNGEAEDDAS</sequence>
<name>A0ABV3LKY9_9MICO</name>
<dbReference type="Pfam" id="PF12705">
    <property type="entry name" value="PDDEXK_1"/>
    <property type="match status" value="1"/>
</dbReference>
<evidence type="ECO:0000256" key="9">
    <source>
        <dbReference type="ARBA" id="ARBA00023204"/>
    </source>
</evidence>
<evidence type="ECO:0000256" key="5">
    <source>
        <dbReference type="ARBA" id="ARBA00022806"/>
    </source>
</evidence>
<dbReference type="InterPro" id="IPR027417">
    <property type="entry name" value="P-loop_NTPase"/>
</dbReference>
<keyword evidence="4" id="KW-0378">Hydrolase</keyword>
<evidence type="ECO:0000256" key="1">
    <source>
        <dbReference type="ARBA" id="ARBA00022722"/>
    </source>
</evidence>
<evidence type="ECO:0000259" key="10">
    <source>
        <dbReference type="Pfam" id="PF12705"/>
    </source>
</evidence>
<dbReference type="EMBL" id="JBFBMH010000013">
    <property type="protein sequence ID" value="MEW1975438.1"/>
    <property type="molecule type" value="Genomic_DNA"/>
</dbReference>
<keyword evidence="5" id="KW-0347">Helicase</keyword>
<protein>
    <submittedName>
        <fullName evidence="11">PD-(D/E)XK nuclease family protein</fullName>
    </submittedName>
</protein>
<keyword evidence="3" id="KW-0227">DNA damage</keyword>
<keyword evidence="2" id="KW-0547">Nucleotide-binding</keyword>
<dbReference type="PANTHER" id="PTHR30591:SF1">
    <property type="entry name" value="RECBCD ENZYME SUBUNIT RECC"/>
    <property type="match status" value="1"/>
</dbReference>
<dbReference type="PANTHER" id="PTHR30591">
    <property type="entry name" value="RECBCD ENZYME SUBUNIT RECC"/>
    <property type="match status" value="1"/>
</dbReference>
<accession>A0ABV3LKY9</accession>
<dbReference type="RefSeq" id="WP_366232942.1">
    <property type="nucleotide sequence ID" value="NZ_JBFBMH010000013.1"/>
</dbReference>
<evidence type="ECO:0000256" key="6">
    <source>
        <dbReference type="ARBA" id="ARBA00022839"/>
    </source>
</evidence>
<dbReference type="SUPFAM" id="SSF52540">
    <property type="entry name" value="P-loop containing nucleoside triphosphate hydrolases"/>
    <property type="match status" value="1"/>
</dbReference>
<keyword evidence="8" id="KW-0238">DNA-binding</keyword>
<dbReference type="InterPro" id="IPR011604">
    <property type="entry name" value="PDDEXK-like_dom_sf"/>
</dbReference>
<feature type="domain" description="PD-(D/E)XK endonuclease-like" evidence="10">
    <location>
        <begin position="693"/>
        <end position="970"/>
    </location>
</feature>
<comment type="caution">
    <text evidence="11">The sequence shown here is derived from an EMBL/GenBank/DDBJ whole genome shotgun (WGS) entry which is preliminary data.</text>
</comment>
<evidence type="ECO:0000313" key="12">
    <source>
        <dbReference type="Proteomes" id="UP001553715"/>
    </source>
</evidence>
<dbReference type="Proteomes" id="UP001553715">
    <property type="component" value="Unassembled WGS sequence"/>
</dbReference>
<keyword evidence="9" id="KW-0234">DNA repair</keyword>
<reference evidence="11 12" key="1">
    <citation type="submission" date="2024-06" db="EMBL/GenBank/DDBJ databases">
        <title>The Natural Products Discovery Center: Release of the First 8490 Sequenced Strains for Exploring Actinobacteria Biosynthetic Diversity.</title>
        <authorList>
            <person name="Kalkreuter E."/>
            <person name="Kautsar S.A."/>
            <person name="Yang D."/>
            <person name="Bader C.D."/>
            <person name="Teijaro C.N."/>
            <person name="Fluegel L."/>
            <person name="Davis C.M."/>
            <person name="Simpson J.R."/>
            <person name="Lauterbach L."/>
            <person name="Steele A.D."/>
            <person name="Gui C."/>
            <person name="Meng S."/>
            <person name="Li G."/>
            <person name="Viehrig K."/>
            <person name="Ye F."/>
            <person name="Su P."/>
            <person name="Kiefer A.F."/>
            <person name="Nichols A."/>
            <person name="Cepeda A.J."/>
            <person name="Yan W."/>
            <person name="Fan B."/>
            <person name="Jiang Y."/>
            <person name="Adhikari A."/>
            <person name="Zheng C.-J."/>
            <person name="Schuster L."/>
            <person name="Cowan T.M."/>
            <person name="Smanski M.J."/>
            <person name="Chevrette M.G."/>
            <person name="De Carvalho L.P.S."/>
            <person name="Shen B."/>
        </authorList>
    </citation>
    <scope>NUCLEOTIDE SEQUENCE [LARGE SCALE GENOMIC DNA]</scope>
    <source>
        <strain evidence="11 12">NPDC077434</strain>
    </source>
</reference>
<proteinExistence type="predicted"/>
<keyword evidence="1" id="KW-0540">Nuclease</keyword>
<organism evidence="11 12">
    <name type="scientific">Microbacterium profundi</name>
    <dbReference type="NCBI Taxonomy" id="450380"/>
    <lineage>
        <taxon>Bacteria</taxon>
        <taxon>Bacillati</taxon>
        <taxon>Actinomycetota</taxon>
        <taxon>Actinomycetes</taxon>
        <taxon>Micrococcales</taxon>
        <taxon>Microbacteriaceae</taxon>
        <taxon>Microbacterium</taxon>
    </lineage>
</organism>
<evidence type="ECO:0000256" key="3">
    <source>
        <dbReference type="ARBA" id="ARBA00022763"/>
    </source>
</evidence>
<dbReference type="InterPro" id="IPR038726">
    <property type="entry name" value="PDDEXK_AddAB-type"/>
</dbReference>
<gene>
    <name evidence="11" type="ORF">AB0301_10235</name>
</gene>
<dbReference type="Gene3D" id="3.90.320.10">
    <property type="match status" value="1"/>
</dbReference>
<keyword evidence="6" id="KW-0269">Exonuclease</keyword>